<proteinExistence type="predicted"/>
<accession>A0A1G8LSQ9</accession>
<gene>
    <name evidence="1" type="ORF">SAMN05192573_12435</name>
</gene>
<dbReference type="STRING" id="551996.SAMN05192573_12435"/>
<evidence type="ECO:0000313" key="1">
    <source>
        <dbReference type="EMBL" id="SDI58230.1"/>
    </source>
</evidence>
<keyword evidence="2" id="KW-1185">Reference proteome</keyword>
<evidence type="ECO:0000313" key="2">
    <source>
        <dbReference type="Proteomes" id="UP000199705"/>
    </source>
</evidence>
<organism evidence="1 2">
    <name type="scientific">Mucilaginibacter gossypii</name>
    <dbReference type="NCBI Taxonomy" id="551996"/>
    <lineage>
        <taxon>Bacteria</taxon>
        <taxon>Pseudomonadati</taxon>
        <taxon>Bacteroidota</taxon>
        <taxon>Sphingobacteriia</taxon>
        <taxon>Sphingobacteriales</taxon>
        <taxon>Sphingobacteriaceae</taxon>
        <taxon>Mucilaginibacter</taxon>
    </lineage>
</organism>
<sequence length="34" mass="3948">MNEAIDGHYLFIITKVNWLSDQYKMETTDGSTLL</sequence>
<name>A0A1G8LSQ9_9SPHI</name>
<dbReference type="EMBL" id="FNCG01000024">
    <property type="protein sequence ID" value="SDI58230.1"/>
    <property type="molecule type" value="Genomic_DNA"/>
</dbReference>
<reference evidence="2" key="1">
    <citation type="submission" date="2016-10" db="EMBL/GenBank/DDBJ databases">
        <authorList>
            <person name="Varghese N."/>
            <person name="Submissions S."/>
        </authorList>
    </citation>
    <scope>NUCLEOTIDE SEQUENCE [LARGE SCALE GENOMIC DNA]</scope>
    <source>
        <strain evidence="2">Gh-67</strain>
    </source>
</reference>
<dbReference type="AlphaFoldDB" id="A0A1G8LSQ9"/>
<dbReference type="Proteomes" id="UP000199705">
    <property type="component" value="Unassembled WGS sequence"/>
</dbReference>
<protein>
    <submittedName>
        <fullName evidence="1">Uncharacterized protein</fullName>
    </submittedName>
</protein>